<reference evidence="4" key="2">
    <citation type="submission" date="2025-08" db="UniProtKB">
        <authorList>
            <consortium name="RefSeq"/>
        </authorList>
    </citation>
    <scope>IDENTIFICATION</scope>
    <source>
        <tissue evidence="4">Leaf</tissue>
    </source>
</reference>
<sequence>MLPVSSAALNCSSSLSPGTKAFYSLRKTVEDRSTIEERHFLCMQDGTHMNDLSFRAHSSKSMQSIITDIPNKSGSSDSSIFSPYPNDFDDIVRVFPKEYFNGEPDISCNSAREVTNLDRPSMALPGGDDRVNIPDFPDQSASAALESASSDSLLTTNVGESTLSESSIPISDTVEGTTKGIVNVKESVGSSVSQIFESVDTSINRAQDALKSTYDSLTSSVSDAVKSVTKSVDNVASDLFSSVDISKKQAGGQLAGLSSALKENVYGAGAVAVDVLRRAIISFEESLGKAATFVVYSYGAAKSSLPPNVRDALNLSEDKASQILSPVGDSFQQVYVIIEGFEKNLGLDPNDPIVQFALLLGSSATIGTFYWVLIYGGYSGDLAPEETFELLKNDQNAVLVDVRPEKLRERDGVPALRRGARSKYASVTLPEIDGSLKKMLKSGRDVENALIAVVIRNLKIVKVRTRILPVNIPEDSKVIIMDANGTQSKAIARSLKRLGVKRPYLVKGGFESWAKKSLRIKELQPETALTVLSEEAEAILEVIKPTPTLVIGYALGISAAIYALLEWEKTLQVIGLVGLGQTLYRRVASYEDSEDLKQDVSRLLLTPVTLGAQAFSWVVRKLEPNNIGLPTSPSTTAVQDRVLQAAAKHESQPSDDDGNQASGPATENLVSKA</sequence>
<dbReference type="GO" id="GO:0090333">
    <property type="term" value="P:regulation of stomatal closure"/>
    <property type="evidence" value="ECO:0007669"/>
    <property type="project" value="InterPro"/>
</dbReference>
<dbReference type="GO" id="GO:0009704">
    <property type="term" value="P:de-etiolation"/>
    <property type="evidence" value="ECO:0007669"/>
    <property type="project" value="InterPro"/>
</dbReference>
<keyword evidence="3" id="KW-1185">Reference proteome</keyword>
<dbReference type="GO" id="GO:0071277">
    <property type="term" value="P:cellular response to calcium ion"/>
    <property type="evidence" value="ECO:0007669"/>
    <property type="project" value="InterPro"/>
</dbReference>
<protein>
    <submittedName>
        <fullName evidence="4">Uncharacterized protein LOC109715925 isoform X1</fullName>
    </submittedName>
</protein>
<dbReference type="GeneID" id="109715925"/>
<dbReference type="AlphaFoldDB" id="A0A6P5FK93"/>
<evidence type="ECO:0000256" key="1">
    <source>
        <dbReference type="SAM" id="MobiDB-lite"/>
    </source>
</evidence>
<dbReference type="PROSITE" id="PS50206">
    <property type="entry name" value="RHODANESE_3"/>
    <property type="match status" value="1"/>
</dbReference>
<dbReference type="PANTHER" id="PTHR34209:SF3">
    <property type="entry name" value="RHODANESE_CELL CYCLE CONTROL PHOSPHATASE SUPERFAMILY PROTEIN"/>
    <property type="match status" value="1"/>
</dbReference>
<evidence type="ECO:0000259" key="2">
    <source>
        <dbReference type="PROSITE" id="PS50206"/>
    </source>
</evidence>
<dbReference type="PANTHER" id="PTHR34209">
    <property type="entry name" value="RHODANESE/CELL CYCLE CONTROL PHOSPHATASE SUPERFAMILY PROTEIN"/>
    <property type="match status" value="1"/>
</dbReference>
<dbReference type="Proteomes" id="UP000515123">
    <property type="component" value="Linkage group 1"/>
</dbReference>
<dbReference type="Gene3D" id="1.20.120.20">
    <property type="entry name" value="Apolipoprotein"/>
    <property type="match status" value="1"/>
</dbReference>
<dbReference type="SUPFAM" id="SSF52821">
    <property type="entry name" value="Rhodanese/Cell cycle control phosphatase"/>
    <property type="match status" value="1"/>
</dbReference>
<dbReference type="Pfam" id="PF00581">
    <property type="entry name" value="Rhodanese"/>
    <property type="match status" value="1"/>
</dbReference>
<organism evidence="3 4">
    <name type="scientific">Ananas comosus</name>
    <name type="common">Pineapple</name>
    <name type="synonym">Ananas ananas</name>
    <dbReference type="NCBI Taxonomy" id="4615"/>
    <lineage>
        <taxon>Eukaryota</taxon>
        <taxon>Viridiplantae</taxon>
        <taxon>Streptophyta</taxon>
        <taxon>Embryophyta</taxon>
        <taxon>Tracheophyta</taxon>
        <taxon>Spermatophyta</taxon>
        <taxon>Magnoliopsida</taxon>
        <taxon>Liliopsida</taxon>
        <taxon>Poales</taxon>
        <taxon>Bromeliaceae</taxon>
        <taxon>Bromelioideae</taxon>
        <taxon>Ananas</taxon>
    </lineage>
</organism>
<name>A0A6P5FK93_ANACO</name>
<evidence type="ECO:0000313" key="4">
    <source>
        <dbReference type="RefSeq" id="XP_020096746.1"/>
    </source>
</evidence>
<dbReference type="OrthoDB" id="551300at2759"/>
<feature type="compositionally biased region" description="Polar residues" evidence="1">
    <location>
        <begin position="659"/>
        <end position="673"/>
    </location>
</feature>
<proteinExistence type="predicted"/>
<feature type="region of interest" description="Disordered" evidence="1">
    <location>
        <begin position="643"/>
        <end position="673"/>
    </location>
</feature>
<reference evidence="3" key="1">
    <citation type="journal article" date="2015" name="Nat. Genet.">
        <title>The pineapple genome and the evolution of CAM photosynthesis.</title>
        <authorList>
            <person name="Ming R."/>
            <person name="VanBuren R."/>
            <person name="Wai C.M."/>
            <person name="Tang H."/>
            <person name="Schatz M.C."/>
            <person name="Bowers J.E."/>
            <person name="Lyons E."/>
            <person name="Wang M.L."/>
            <person name="Chen J."/>
            <person name="Biggers E."/>
            <person name="Zhang J."/>
            <person name="Huang L."/>
            <person name="Zhang L."/>
            <person name="Miao W."/>
            <person name="Zhang J."/>
            <person name="Ye Z."/>
            <person name="Miao C."/>
            <person name="Lin Z."/>
            <person name="Wang H."/>
            <person name="Zhou H."/>
            <person name="Yim W.C."/>
            <person name="Priest H.D."/>
            <person name="Zheng C."/>
            <person name="Woodhouse M."/>
            <person name="Edger P.P."/>
            <person name="Guyot R."/>
            <person name="Guo H.B."/>
            <person name="Guo H."/>
            <person name="Zheng G."/>
            <person name="Singh R."/>
            <person name="Sharma A."/>
            <person name="Min X."/>
            <person name="Zheng Y."/>
            <person name="Lee H."/>
            <person name="Gurtowski J."/>
            <person name="Sedlazeck F.J."/>
            <person name="Harkess A."/>
            <person name="McKain M.R."/>
            <person name="Liao Z."/>
            <person name="Fang J."/>
            <person name="Liu J."/>
            <person name="Zhang X."/>
            <person name="Zhang Q."/>
            <person name="Hu W."/>
            <person name="Qin Y."/>
            <person name="Wang K."/>
            <person name="Chen L.Y."/>
            <person name="Shirley N."/>
            <person name="Lin Y.R."/>
            <person name="Liu L.Y."/>
            <person name="Hernandez A.G."/>
            <person name="Wright C.L."/>
            <person name="Bulone V."/>
            <person name="Tuskan G.A."/>
            <person name="Heath K."/>
            <person name="Zee F."/>
            <person name="Moore P.H."/>
            <person name="Sunkar R."/>
            <person name="Leebens-Mack J.H."/>
            <person name="Mockler T."/>
            <person name="Bennetzen J.L."/>
            <person name="Freeling M."/>
            <person name="Sankoff D."/>
            <person name="Paterson A.H."/>
            <person name="Zhu X."/>
            <person name="Yang X."/>
            <person name="Smith J.A."/>
            <person name="Cushman J.C."/>
            <person name="Paull R.E."/>
            <person name="Yu Q."/>
        </authorList>
    </citation>
    <scope>NUCLEOTIDE SEQUENCE [LARGE SCALE GENOMIC DNA]</scope>
    <source>
        <strain evidence="3">cv. F153</strain>
    </source>
</reference>
<evidence type="ECO:0000313" key="3">
    <source>
        <dbReference type="Proteomes" id="UP000515123"/>
    </source>
</evidence>
<accession>A0A6P5FK93</accession>
<gene>
    <name evidence="4" type="primary">LOC109715925</name>
</gene>
<dbReference type="InterPro" id="IPR044690">
    <property type="entry name" value="CAS_plant"/>
</dbReference>
<dbReference type="Gene3D" id="3.40.250.10">
    <property type="entry name" value="Rhodanese-like domain"/>
    <property type="match status" value="1"/>
</dbReference>
<feature type="region of interest" description="Disordered" evidence="1">
    <location>
        <begin position="118"/>
        <end position="137"/>
    </location>
</feature>
<feature type="domain" description="Rhodanese" evidence="2">
    <location>
        <begin position="393"/>
        <end position="522"/>
    </location>
</feature>
<dbReference type="InterPro" id="IPR036873">
    <property type="entry name" value="Rhodanese-like_dom_sf"/>
</dbReference>
<dbReference type="RefSeq" id="XP_020096746.1">
    <property type="nucleotide sequence ID" value="XM_020241157.1"/>
</dbReference>
<dbReference type="InterPro" id="IPR001763">
    <property type="entry name" value="Rhodanese-like_dom"/>
</dbReference>
<dbReference type="SMART" id="SM00450">
    <property type="entry name" value="RHOD"/>
    <property type="match status" value="1"/>
</dbReference>